<dbReference type="RefSeq" id="WP_212724793.1">
    <property type="nucleotide sequence ID" value="NZ_CP071250.1"/>
</dbReference>
<dbReference type="EMBL" id="CP071250">
    <property type="protein sequence ID" value="UUF08170.1"/>
    <property type="molecule type" value="Genomic_DNA"/>
</dbReference>
<feature type="domain" description="PASTA" evidence="1">
    <location>
        <begin position="108"/>
        <end position="161"/>
    </location>
</feature>
<evidence type="ECO:0000259" key="1">
    <source>
        <dbReference type="Pfam" id="PF03793"/>
    </source>
</evidence>
<name>A0A9Q9FGC9_9FIRM</name>
<protein>
    <submittedName>
        <fullName evidence="2">Penicillin-binding protein</fullName>
    </submittedName>
</protein>
<gene>
    <name evidence="2" type="ORF">J0J70_11335</name>
</gene>
<dbReference type="Proteomes" id="UP001058072">
    <property type="component" value="Chromosome"/>
</dbReference>
<accession>A0A9Q9FGC9</accession>
<proteinExistence type="predicted"/>
<dbReference type="SUPFAM" id="SSF54184">
    <property type="entry name" value="Penicillin-binding protein 2x (pbp-2x), c-terminal domain"/>
    <property type="match status" value="1"/>
</dbReference>
<reference evidence="2" key="1">
    <citation type="submission" date="2021-03" db="EMBL/GenBank/DDBJ databases">
        <title>Comparative Genomics and Metabolomics in the genus Turicibacter.</title>
        <authorList>
            <person name="Maki J."/>
            <person name="Looft T."/>
        </authorList>
    </citation>
    <scope>NUCLEOTIDE SEQUENCE</scope>
    <source>
        <strain evidence="2">ISU324</strain>
    </source>
</reference>
<dbReference type="InterPro" id="IPR005543">
    <property type="entry name" value="PASTA_dom"/>
</dbReference>
<dbReference type="Pfam" id="PF03793">
    <property type="entry name" value="PASTA"/>
    <property type="match status" value="1"/>
</dbReference>
<dbReference type="AlphaFoldDB" id="A0A9Q9FGC9"/>
<organism evidence="2 3">
    <name type="scientific">Turicibacter bilis</name>
    <dbReference type="NCBI Taxonomy" id="2735723"/>
    <lineage>
        <taxon>Bacteria</taxon>
        <taxon>Bacillati</taxon>
        <taxon>Bacillota</taxon>
        <taxon>Erysipelotrichia</taxon>
        <taxon>Erysipelotrichales</taxon>
        <taxon>Turicibacteraceae</taxon>
        <taxon>Turicibacter</taxon>
    </lineage>
</organism>
<evidence type="ECO:0000313" key="3">
    <source>
        <dbReference type="Proteomes" id="UP001058072"/>
    </source>
</evidence>
<sequence length="164" mass="18704">MGKKKKRKKYRLNARFYCWIFGLSIAIALVINAKSTLKLNTIPNFHGWPADEVMKYDESHENISIIYELAYSYDVLQNCVMEQSIKPRTKIGDDPLILTLQVSKGFPVMEDFTGKTLMELKEFADLYDLKIESQEEEGIIETQSVLAGELLTKGMAVSVTIKTE</sequence>
<evidence type="ECO:0000313" key="2">
    <source>
        <dbReference type="EMBL" id="UUF08170.1"/>
    </source>
</evidence>